<dbReference type="InterPro" id="IPR018062">
    <property type="entry name" value="HTH_AraC-typ_CS"/>
</dbReference>
<dbReference type="InterPro" id="IPR020449">
    <property type="entry name" value="Tscrpt_reg_AraC-type_HTH"/>
</dbReference>
<dbReference type="Gene3D" id="1.10.10.60">
    <property type="entry name" value="Homeodomain-like"/>
    <property type="match status" value="2"/>
</dbReference>
<dbReference type="GO" id="GO:0043565">
    <property type="term" value="F:sequence-specific DNA binding"/>
    <property type="evidence" value="ECO:0007669"/>
    <property type="project" value="InterPro"/>
</dbReference>
<dbReference type="SMART" id="SM00342">
    <property type="entry name" value="HTH_ARAC"/>
    <property type="match status" value="1"/>
</dbReference>
<name>A0A543IMU5_9ACTN</name>
<organism evidence="5 6">
    <name type="scientific">Actinomadura hallensis</name>
    <dbReference type="NCBI Taxonomy" id="337895"/>
    <lineage>
        <taxon>Bacteria</taxon>
        <taxon>Bacillati</taxon>
        <taxon>Actinomycetota</taxon>
        <taxon>Actinomycetes</taxon>
        <taxon>Streptosporangiales</taxon>
        <taxon>Thermomonosporaceae</taxon>
        <taxon>Actinomadura</taxon>
    </lineage>
</organism>
<accession>A0A543IMU5</accession>
<keyword evidence="1" id="KW-0805">Transcription regulation</keyword>
<keyword evidence="2 5" id="KW-0238">DNA-binding</keyword>
<dbReference type="InterPro" id="IPR009057">
    <property type="entry name" value="Homeodomain-like_sf"/>
</dbReference>
<dbReference type="PROSITE" id="PS00041">
    <property type="entry name" value="HTH_ARAC_FAMILY_1"/>
    <property type="match status" value="1"/>
</dbReference>
<keyword evidence="3" id="KW-0804">Transcription</keyword>
<evidence type="ECO:0000313" key="6">
    <source>
        <dbReference type="Proteomes" id="UP000316706"/>
    </source>
</evidence>
<evidence type="ECO:0000259" key="4">
    <source>
        <dbReference type="PROSITE" id="PS01124"/>
    </source>
</evidence>
<proteinExistence type="predicted"/>
<dbReference type="PROSITE" id="PS01124">
    <property type="entry name" value="HTH_ARAC_FAMILY_2"/>
    <property type="match status" value="1"/>
</dbReference>
<evidence type="ECO:0000313" key="5">
    <source>
        <dbReference type="EMBL" id="TQM71897.1"/>
    </source>
</evidence>
<dbReference type="InterPro" id="IPR018060">
    <property type="entry name" value="HTH_AraC"/>
</dbReference>
<evidence type="ECO:0000256" key="1">
    <source>
        <dbReference type="ARBA" id="ARBA00023015"/>
    </source>
</evidence>
<comment type="caution">
    <text evidence="5">The sequence shown here is derived from an EMBL/GenBank/DDBJ whole genome shotgun (WGS) entry which is preliminary data.</text>
</comment>
<dbReference type="PANTHER" id="PTHR46796:SF13">
    <property type="entry name" value="HTH-TYPE TRANSCRIPTIONAL ACTIVATOR RHAS"/>
    <property type="match status" value="1"/>
</dbReference>
<protein>
    <submittedName>
        <fullName evidence="5">AraC-like DNA-binding protein</fullName>
    </submittedName>
</protein>
<dbReference type="InterPro" id="IPR050204">
    <property type="entry name" value="AraC_XylS_family_regulators"/>
</dbReference>
<keyword evidence="6" id="KW-1185">Reference proteome</keyword>
<dbReference type="InterPro" id="IPR032783">
    <property type="entry name" value="AraC_lig"/>
</dbReference>
<dbReference type="Proteomes" id="UP000316706">
    <property type="component" value="Unassembled WGS sequence"/>
</dbReference>
<feature type="domain" description="HTH araC/xylS-type" evidence="4">
    <location>
        <begin position="197"/>
        <end position="295"/>
    </location>
</feature>
<dbReference type="EMBL" id="VFPO01000001">
    <property type="protein sequence ID" value="TQM71897.1"/>
    <property type="molecule type" value="Genomic_DNA"/>
</dbReference>
<dbReference type="PANTHER" id="PTHR46796">
    <property type="entry name" value="HTH-TYPE TRANSCRIPTIONAL ACTIVATOR RHAS-RELATED"/>
    <property type="match status" value="1"/>
</dbReference>
<evidence type="ECO:0000256" key="2">
    <source>
        <dbReference type="ARBA" id="ARBA00023125"/>
    </source>
</evidence>
<dbReference type="PRINTS" id="PR00032">
    <property type="entry name" value="HTHARAC"/>
</dbReference>
<gene>
    <name evidence="5" type="ORF">FHX41_5678</name>
</gene>
<dbReference type="AlphaFoldDB" id="A0A543IMU5"/>
<evidence type="ECO:0000256" key="3">
    <source>
        <dbReference type="ARBA" id="ARBA00023163"/>
    </source>
</evidence>
<sequence>MVDVLSDVIASMRIGRPGFARSGLRSPWGMRFPPSPGTAGFTVLLRGSCWLLADDRDPAAVGPGDVIFTPRGDGYGLADDPSTPLVEAVHPPPPAEDADVVTLCGGYRLDPDRVHPLLRDMPAVLHLPAQVGRHDGLRTTIDALGRELGQSRPGGAALVPLLLDMLLLYVLRAWFEDQPRRPGGAGWAAALADPPVSAALHAIHRDPAHAWTVQSLAERAGLSRAAFARRFTAATRQPPLAYLTWWRLTTAASMLRDTDDSLEQIAARVGYSSPFAFANAFKRQYSVPPGRFRRTARK</sequence>
<reference evidence="5 6" key="1">
    <citation type="submission" date="2019-06" db="EMBL/GenBank/DDBJ databases">
        <title>Sequencing the genomes of 1000 actinobacteria strains.</title>
        <authorList>
            <person name="Klenk H.-P."/>
        </authorList>
    </citation>
    <scope>NUCLEOTIDE SEQUENCE [LARGE SCALE GENOMIC DNA]</scope>
    <source>
        <strain evidence="5 6">DSM 45043</strain>
    </source>
</reference>
<dbReference type="GO" id="GO:0003700">
    <property type="term" value="F:DNA-binding transcription factor activity"/>
    <property type="evidence" value="ECO:0007669"/>
    <property type="project" value="InterPro"/>
</dbReference>
<dbReference type="SUPFAM" id="SSF46689">
    <property type="entry name" value="Homeodomain-like"/>
    <property type="match status" value="2"/>
</dbReference>
<dbReference type="Pfam" id="PF12852">
    <property type="entry name" value="Cupin_6"/>
    <property type="match status" value="1"/>
</dbReference>
<dbReference type="Pfam" id="PF12833">
    <property type="entry name" value="HTH_18"/>
    <property type="match status" value="1"/>
</dbReference>